<name>A0A520KX56_9EURY</name>
<dbReference type="InterPro" id="IPR003745">
    <property type="entry name" value="DUF166"/>
</dbReference>
<accession>A0A520KX56</accession>
<organism evidence="1 2">
    <name type="scientific">Candidatus Methanolliviera hydrocarbonicum</name>
    <dbReference type="NCBI Taxonomy" id="2491085"/>
    <lineage>
        <taxon>Archaea</taxon>
        <taxon>Methanobacteriati</taxon>
        <taxon>Methanobacteriota</taxon>
        <taxon>Candidatus Methanoliparia</taxon>
        <taxon>Candidatus Methanoliparales</taxon>
        <taxon>Candidatus Methanollivieraceae</taxon>
        <taxon>Candidatus Methanolliviera</taxon>
    </lineage>
</organism>
<sequence>MDLLVLYGGAFGEKVLGNLINYEGFCTSCDPLCAYCKHGKYSYAQNIIGAIRLKDPATLPRFIDDPENYLPEKLPSAELVIATDLHPDLLLELPSKLNDGVKGMIVPIEDSHEVSGGLRNQIRDVCKEVGMESSFPKPFCSLDSNEGIIKRFIDDFKIGKPLVKIETRKGVIKSVTVKRSAPCGSTWFVARKLIGIELDKQKIREVVSEAHHSYPCTASMDRDKEVGDTILHKAGYLIRAAVEEELGDRISKNGK</sequence>
<protein>
    <submittedName>
        <fullName evidence="1">Thymidylate synthase</fullName>
    </submittedName>
</protein>
<dbReference type="Proteomes" id="UP000320766">
    <property type="component" value="Unassembled WGS sequence"/>
</dbReference>
<evidence type="ECO:0000313" key="2">
    <source>
        <dbReference type="Proteomes" id="UP000320766"/>
    </source>
</evidence>
<dbReference type="EMBL" id="RXIL01000101">
    <property type="protein sequence ID" value="RZN68625.1"/>
    <property type="molecule type" value="Genomic_DNA"/>
</dbReference>
<gene>
    <name evidence="1" type="ORF">EF807_05585</name>
</gene>
<evidence type="ECO:0000313" key="1">
    <source>
        <dbReference type="EMBL" id="RZN68625.1"/>
    </source>
</evidence>
<proteinExistence type="predicted"/>
<reference evidence="1 2" key="1">
    <citation type="journal article" date="2019" name="Nat. Microbiol.">
        <title>Wide diversity of methane and short-chain alkane metabolisms in uncultured archaea.</title>
        <authorList>
            <person name="Borrel G."/>
            <person name="Adam P.S."/>
            <person name="McKay L.J."/>
            <person name="Chen L.X."/>
            <person name="Sierra-Garcia I.N."/>
            <person name="Sieber C.M."/>
            <person name="Letourneur Q."/>
            <person name="Ghozlane A."/>
            <person name="Andersen G.L."/>
            <person name="Li W.J."/>
            <person name="Hallam S.J."/>
            <person name="Muyzer G."/>
            <person name="de Oliveira V.M."/>
            <person name="Inskeep W.P."/>
            <person name="Banfield J.F."/>
            <person name="Gribaldo S."/>
        </authorList>
    </citation>
    <scope>NUCLEOTIDE SEQUENCE [LARGE SCALE GENOMIC DNA]</scope>
    <source>
        <strain evidence="1">NM1b</strain>
    </source>
</reference>
<dbReference type="AlphaFoldDB" id="A0A520KX56"/>
<dbReference type="Pfam" id="PF02593">
    <property type="entry name" value="DUF166"/>
    <property type="match status" value="1"/>
</dbReference>
<comment type="caution">
    <text evidence="1">The sequence shown here is derived from an EMBL/GenBank/DDBJ whole genome shotgun (WGS) entry which is preliminary data.</text>
</comment>